<dbReference type="PANTHER" id="PTHR23021">
    <property type="entry name" value="SERPENTINE RECEPTOR, CLASS T"/>
    <property type="match status" value="1"/>
</dbReference>
<feature type="transmembrane region" description="Helical" evidence="1">
    <location>
        <begin position="85"/>
        <end position="104"/>
    </location>
</feature>
<gene>
    <name evidence="2" type="ORF">QR680_018026</name>
</gene>
<keyword evidence="3" id="KW-1185">Reference proteome</keyword>
<dbReference type="InterPro" id="IPR019425">
    <property type="entry name" value="7TM_GPCR_serpentine_rcpt_Srt"/>
</dbReference>
<feature type="transmembrane region" description="Helical" evidence="1">
    <location>
        <begin position="45"/>
        <end position="65"/>
    </location>
</feature>
<feature type="transmembrane region" description="Helical" evidence="1">
    <location>
        <begin position="169"/>
        <end position="189"/>
    </location>
</feature>
<dbReference type="SUPFAM" id="SSF81321">
    <property type="entry name" value="Family A G protein-coupled receptor-like"/>
    <property type="match status" value="1"/>
</dbReference>
<feature type="transmembrane region" description="Helical" evidence="1">
    <location>
        <begin position="240"/>
        <end position="263"/>
    </location>
</feature>
<feature type="transmembrane region" description="Helical" evidence="1">
    <location>
        <begin position="116"/>
        <end position="137"/>
    </location>
</feature>
<dbReference type="PANTHER" id="PTHR23021:SF82">
    <property type="entry name" value="G PROTEIN-COUPLED RECEPTOR"/>
    <property type="match status" value="1"/>
</dbReference>
<comment type="caution">
    <text evidence="2">The sequence shown here is derived from an EMBL/GenBank/DDBJ whole genome shotgun (WGS) entry which is preliminary data.</text>
</comment>
<evidence type="ECO:0000256" key="1">
    <source>
        <dbReference type="SAM" id="Phobius"/>
    </source>
</evidence>
<dbReference type="Gene3D" id="1.20.1070.10">
    <property type="entry name" value="Rhodopsin 7-helix transmembrane proteins"/>
    <property type="match status" value="1"/>
</dbReference>
<name>A0AA39HGN7_9BILA</name>
<protein>
    <recommendedName>
        <fullName evidence="4">G-protein coupled receptors family 1 profile domain-containing protein</fullName>
    </recommendedName>
</protein>
<organism evidence="2 3">
    <name type="scientific">Steinernema hermaphroditum</name>
    <dbReference type="NCBI Taxonomy" id="289476"/>
    <lineage>
        <taxon>Eukaryota</taxon>
        <taxon>Metazoa</taxon>
        <taxon>Ecdysozoa</taxon>
        <taxon>Nematoda</taxon>
        <taxon>Chromadorea</taxon>
        <taxon>Rhabditida</taxon>
        <taxon>Tylenchina</taxon>
        <taxon>Panagrolaimomorpha</taxon>
        <taxon>Strongyloidoidea</taxon>
        <taxon>Steinernematidae</taxon>
        <taxon>Steinernema</taxon>
    </lineage>
</organism>
<feature type="transmembrane region" description="Helical" evidence="1">
    <location>
        <begin position="6"/>
        <end position="33"/>
    </location>
</feature>
<evidence type="ECO:0000313" key="3">
    <source>
        <dbReference type="Proteomes" id="UP001175271"/>
    </source>
</evidence>
<reference evidence="2" key="1">
    <citation type="submission" date="2023-06" db="EMBL/GenBank/DDBJ databases">
        <title>Genomic analysis of the entomopathogenic nematode Steinernema hermaphroditum.</title>
        <authorList>
            <person name="Schwarz E.M."/>
            <person name="Heppert J.K."/>
            <person name="Baniya A."/>
            <person name="Schwartz H.T."/>
            <person name="Tan C.-H."/>
            <person name="Antoshechkin I."/>
            <person name="Sternberg P.W."/>
            <person name="Goodrich-Blair H."/>
            <person name="Dillman A.R."/>
        </authorList>
    </citation>
    <scope>NUCLEOTIDE SEQUENCE</scope>
    <source>
        <strain evidence="2">PS9179</strain>
        <tissue evidence="2">Whole animal</tissue>
    </source>
</reference>
<proteinExistence type="predicted"/>
<dbReference type="AlphaFoldDB" id="A0AA39HGN7"/>
<evidence type="ECO:0008006" key="4">
    <source>
        <dbReference type="Google" id="ProtNLM"/>
    </source>
</evidence>
<accession>A0AA39HGN7</accession>
<feature type="transmembrane region" description="Helical" evidence="1">
    <location>
        <begin position="210"/>
        <end position="228"/>
    </location>
</feature>
<sequence length="308" mass="35089">MNAAQTVFIAVLHIVVGTVSFVLTLLLCLTFCLTRRIHKFVSYKLMFQLNISFLLHSAAHLLVGVNILTGDCYRMSQILGGIQNGAWVSILFFMLLLAFERLNVTVLKGRFNISGWKLVVASAFVWLISLAFLGIVISPLTHYFFEVATISWNYAEDCKSDFVNKIETVFSFVFIPSTFAIYVVIYAFLVKQRVSSVAPVTQCTTPEVKMLFVSTLTFIYLLVDLILYEINDQLEFNNLWYNAVVHFALMCLPLFCHSMLLAFNRTVRRDLLRRILRKNVTKVVFVKDRLKKTNTNKSTTSSASTTHS</sequence>
<dbReference type="EMBL" id="JAUCMV010000004">
    <property type="protein sequence ID" value="KAK0405505.1"/>
    <property type="molecule type" value="Genomic_DNA"/>
</dbReference>
<keyword evidence="1" id="KW-1133">Transmembrane helix</keyword>
<keyword evidence="1" id="KW-0472">Membrane</keyword>
<evidence type="ECO:0000313" key="2">
    <source>
        <dbReference type="EMBL" id="KAK0405505.1"/>
    </source>
</evidence>
<keyword evidence="1" id="KW-0812">Transmembrane</keyword>
<dbReference type="Proteomes" id="UP001175271">
    <property type="component" value="Unassembled WGS sequence"/>
</dbReference>